<dbReference type="RefSeq" id="XP_018380215.1">
    <property type="nucleotide sequence ID" value="XM_018529327.1"/>
</dbReference>
<accession>A0A177D557</accession>
<evidence type="ECO:0000256" key="1">
    <source>
        <dbReference type="SAM" id="MobiDB-lite"/>
    </source>
</evidence>
<protein>
    <submittedName>
        <fullName evidence="2">Uncharacterized protein</fullName>
    </submittedName>
</protein>
<feature type="compositionally biased region" description="Polar residues" evidence="1">
    <location>
        <begin position="52"/>
        <end position="68"/>
    </location>
</feature>
<dbReference type="VEuPathDB" id="FungiDB:CC77DRAFT_1080876"/>
<feature type="region of interest" description="Disordered" evidence="1">
    <location>
        <begin position="52"/>
        <end position="153"/>
    </location>
</feature>
<feature type="compositionally biased region" description="Low complexity" evidence="1">
    <location>
        <begin position="69"/>
        <end position="79"/>
    </location>
</feature>
<organism evidence="2 3">
    <name type="scientific">Alternaria alternata</name>
    <name type="common">Alternaria rot fungus</name>
    <name type="synonym">Torula alternata</name>
    <dbReference type="NCBI Taxonomy" id="5599"/>
    <lineage>
        <taxon>Eukaryota</taxon>
        <taxon>Fungi</taxon>
        <taxon>Dikarya</taxon>
        <taxon>Ascomycota</taxon>
        <taxon>Pezizomycotina</taxon>
        <taxon>Dothideomycetes</taxon>
        <taxon>Pleosporomycetidae</taxon>
        <taxon>Pleosporales</taxon>
        <taxon>Pleosporineae</taxon>
        <taxon>Pleosporaceae</taxon>
        <taxon>Alternaria</taxon>
        <taxon>Alternaria sect. Alternaria</taxon>
        <taxon>Alternaria alternata complex</taxon>
    </lineage>
</organism>
<dbReference type="KEGG" id="aalt:CC77DRAFT_1080876"/>
<dbReference type="Proteomes" id="UP000077248">
    <property type="component" value="Unassembled WGS sequence"/>
</dbReference>
<evidence type="ECO:0000313" key="2">
    <source>
        <dbReference type="EMBL" id="OAG14794.1"/>
    </source>
</evidence>
<feature type="compositionally biased region" description="Pro residues" evidence="1">
    <location>
        <begin position="130"/>
        <end position="147"/>
    </location>
</feature>
<dbReference type="EMBL" id="KV441497">
    <property type="protein sequence ID" value="OAG14794.1"/>
    <property type="molecule type" value="Genomic_DNA"/>
</dbReference>
<reference evidence="2 3" key="1">
    <citation type="submission" date="2016-05" db="EMBL/GenBank/DDBJ databases">
        <title>Comparative analysis of secretome profiles of manganese(II)-oxidizing ascomycete fungi.</title>
        <authorList>
            <consortium name="DOE Joint Genome Institute"/>
            <person name="Zeiner C.A."/>
            <person name="Purvine S.O."/>
            <person name="Zink E.M."/>
            <person name="Wu S."/>
            <person name="Pasa-Tolic L."/>
            <person name="Chaput D.L."/>
            <person name="Haridas S."/>
            <person name="Grigoriev I.V."/>
            <person name="Santelli C.M."/>
            <person name="Hansel C.M."/>
        </authorList>
    </citation>
    <scope>NUCLEOTIDE SEQUENCE [LARGE SCALE GENOMIC DNA]</scope>
    <source>
        <strain evidence="2 3">SRC1lrK2f</strain>
    </source>
</reference>
<dbReference type="GeneID" id="29114921"/>
<gene>
    <name evidence="2" type="ORF">CC77DRAFT_1080876</name>
</gene>
<proteinExistence type="predicted"/>
<name>A0A177D557_ALTAL</name>
<keyword evidence="3" id="KW-1185">Reference proteome</keyword>
<evidence type="ECO:0000313" key="3">
    <source>
        <dbReference type="Proteomes" id="UP000077248"/>
    </source>
</evidence>
<feature type="compositionally biased region" description="Polar residues" evidence="1">
    <location>
        <begin position="101"/>
        <end position="112"/>
    </location>
</feature>
<sequence length="228" mass="25414">MPSCSLRRPDSPVKNKRPLDTGAISISIHDVLSCAPRNNMFTTKANTTVKRSSYTRNPQTYNSSNVPGNSFNTSSSTTTGRCIPPADRLSSTHHQSHVHPNYNTLTHPNQLFSAPYRPSPSSLSTQRGVKPPPSLVIPQAQNPPPRLSPHRGPNSPQIFYTQQGRYQPPGLNVQRGQFPVELHEAWYHRDSQHGCPGCVHERLVPHAFSRFHWPACPVSATREMAAWM</sequence>
<dbReference type="AlphaFoldDB" id="A0A177D557"/>